<dbReference type="EMBL" id="QGKX02000095">
    <property type="protein sequence ID" value="KAF3574597.1"/>
    <property type="molecule type" value="Genomic_DNA"/>
</dbReference>
<evidence type="ECO:0000313" key="2">
    <source>
        <dbReference type="Proteomes" id="UP000712600"/>
    </source>
</evidence>
<evidence type="ECO:0000313" key="1">
    <source>
        <dbReference type="EMBL" id="KAF3574597.1"/>
    </source>
</evidence>
<name>A0A8S9RR68_BRACR</name>
<reference evidence="1" key="1">
    <citation type="submission" date="2019-12" db="EMBL/GenBank/DDBJ databases">
        <title>Genome sequencing and annotation of Brassica cretica.</title>
        <authorList>
            <person name="Studholme D.J."/>
            <person name="Sarris P."/>
        </authorList>
    </citation>
    <scope>NUCLEOTIDE SEQUENCE</scope>
    <source>
        <strain evidence="1">PFS-109/04</strain>
        <tissue evidence="1">Leaf</tissue>
    </source>
</reference>
<comment type="caution">
    <text evidence="1">The sequence shown here is derived from an EMBL/GenBank/DDBJ whole genome shotgun (WGS) entry which is preliminary data.</text>
</comment>
<sequence>MVLRPQHSRFRRTLPQSLLHSSASPVRRRAKRSLDLLHFPSAAVLSFSHSNRRVSHQVRRRREPIPLQLRFRFDPVPRRVDSE</sequence>
<gene>
    <name evidence="1" type="ORF">F2Q69_00062093</name>
</gene>
<protein>
    <submittedName>
        <fullName evidence="1">Uncharacterized protein</fullName>
    </submittedName>
</protein>
<organism evidence="1 2">
    <name type="scientific">Brassica cretica</name>
    <name type="common">Mustard</name>
    <dbReference type="NCBI Taxonomy" id="69181"/>
    <lineage>
        <taxon>Eukaryota</taxon>
        <taxon>Viridiplantae</taxon>
        <taxon>Streptophyta</taxon>
        <taxon>Embryophyta</taxon>
        <taxon>Tracheophyta</taxon>
        <taxon>Spermatophyta</taxon>
        <taxon>Magnoliopsida</taxon>
        <taxon>eudicotyledons</taxon>
        <taxon>Gunneridae</taxon>
        <taxon>Pentapetalae</taxon>
        <taxon>rosids</taxon>
        <taxon>malvids</taxon>
        <taxon>Brassicales</taxon>
        <taxon>Brassicaceae</taxon>
        <taxon>Brassiceae</taxon>
        <taxon>Brassica</taxon>
    </lineage>
</organism>
<dbReference type="AlphaFoldDB" id="A0A8S9RR68"/>
<proteinExistence type="predicted"/>
<accession>A0A8S9RR68</accession>
<dbReference type="Proteomes" id="UP000712600">
    <property type="component" value="Unassembled WGS sequence"/>
</dbReference>